<dbReference type="Pfam" id="PF12774">
    <property type="entry name" value="AAA_6"/>
    <property type="match status" value="1"/>
</dbReference>
<dbReference type="Gene3D" id="1.10.8.720">
    <property type="entry name" value="Region D6 of dynein motor"/>
    <property type="match status" value="1"/>
</dbReference>
<evidence type="ECO:0000256" key="1">
    <source>
        <dbReference type="ARBA" id="ARBA00004138"/>
    </source>
</evidence>
<feature type="domain" description="Dynein heavy chain linker" evidence="23">
    <location>
        <begin position="1059"/>
        <end position="1458"/>
    </location>
</feature>
<dbReference type="Pfam" id="PF18198">
    <property type="entry name" value="AAA_lid_11"/>
    <property type="match status" value="1"/>
</dbReference>
<dbReference type="Pfam" id="PF08393">
    <property type="entry name" value="DHC_N2"/>
    <property type="match status" value="1"/>
</dbReference>
<evidence type="ECO:0000259" key="31">
    <source>
        <dbReference type="Pfam" id="PF22597"/>
    </source>
</evidence>
<dbReference type="InterPro" id="IPR042222">
    <property type="entry name" value="Dynein_2_N"/>
</dbReference>
<evidence type="ECO:0000259" key="23">
    <source>
        <dbReference type="Pfam" id="PF08393"/>
    </source>
</evidence>
<keyword evidence="8" id="KW-0493">Microtubule</keyword>
<dbReference type="GO" id="GO:0005886">
    <property type="term" value="C:plasma membrane"/>
    <property type="evidence" value="ECO:0007669"/>
    <property type="project" value="UniProtKB-SubCell"/>
</dbReference>
<dbReference type="GO" id="GO:0005874">
    <property type="term" value="C:microtubule"/>
    <property type="evidence" value="ECO:0007669"/>
    <property type="project" value="UniProtKB-KW"/>
</dbReference>
<dbReference type="EnsemblMetazoa" id="LLOJ004905-RA">
    <property type="protein sequence ID" value="LLOJ004905-PA"/>
    <property type="gene ID" value="LLOJ004905"/>
</dbReference>
<dbReference type="Gene3D" id="1.10.8.710">
    <property type="match status" value="1"/>
</dbReference>
<evidence type="ECO:0000256" key="15">
    <source>
        <dbReference type="ARBA" id="ARBA00023136"/>
    </source>
</evidence>
<dbReference type="InterPro" id="IPR027417">
    <property type="entry name" value="P-loop_NTPase"/>
</dbReference>
<name>A0A1B0CJW6_LUTLO</name>
<feature type="domain" description="Dynein heavy chain C-terminal" evidence="29">
    <location>
        <begin position="3735"/>
        <end position="3935"/>
    </location>
</feature>
<feature type="domain" description="Dynein heavy chain ATP-binding dynein motor region" evidence="27">
    <location>
        <begin position="2959"/>
        <end position="3186"/>
    </location>
</feature>
<evidence type="ECO:0000256" key="14">
    <source>
        <dbReference type="ARBA" id="ARBA00023069"/>
    </source>
</evidence>
<dbReference type="VEuPathDB" id="VectorBase:LLONM1_008530"/>
<dbReference type="InterPro" id="IPR049400">
    <property type="entry name" value="DYNC2H1_AAA_dom"/>
</dbReference>
<keyword evidence="18" id="KW-0966">Cell projection</keyword>
<dbReference type="GO" id="GO:0030286">
    <property type="term" value="C:dynein complex"/>
    <property type="evidence" value="ECO:0007669"/>
    <property type="project" value="UniProtKB-KW"/>
</dbReference>
<keyword evidence="12" id="KW-0243">Dynein</keyword>
<dbReference type="InterPro" id="IPR043157">
    <property type="entry name" value="Dynein_AAA1S"/>
</dbReference>
<keyword evidence="5" id="KW-0217">Developmental protein</keyword>
<comment type="similarity">
    <text evidence="4">Belongs to the dynein heavy chain family.</text>
</comment>
<evidence type="ECO:0000256" key="8">
    <source>
        <dbReference type="ARBA" id="ARBA00022701"/>
    </source>
</evidence>
<dbReference type="Gene3D" id="6.10.140.1060">
    <property type="match status" value="1"/>
</dbReference>
<evidence type="ECO:0000256" key="13">
    <source>
        <dbReference type="ARBA" id="ARBA00023054"/>
    </source>
</evidence>
<dbReference type="Pfam" id="PF12781">
    <property type="entry name" value="AAA_9"/>
    <property type="match status" value="1"/>
</dbReference>
<dbReference type="InterPro" id="IPR024743">
    <property type="entry name" value="Dynein_HC_stalk"/>
</dbReference>
<dbReference type="PANTHER" id="PTHR45703">
    <property type="entry name" value="DYNEIN HEAVY CHAIN"/>
    <property type="match status" value="1"/>
</dbReference>
<evidence type="ECO:0000313" key="32">
    <source>
        <dbReference type="EnsemblMetazoa" id="LLOJ004905-PA"/>
    </source>
</evidence>
<proteinExistence type="inferred from homology"/>
<dbReference type="SUPFAM" id="SSF52540">
    <property type="entry name" value="P-loop containing nucleoside triphosphate hydrolases"/>
    <property type="match status" value="2"/>
</dbReference>
<dbReference type="VEuPathDB" id="VectorBase:LLONM1_003578"/>
<dbReference type="VEuPathDB" id="VectorBase:LLOJ004905"/>
<dbReference type="PANTHER" id="PTHR45703:SF22">
    <property type="entry name" value="DYNEIN CYTOPLASMIC 2 HEAVY CHAIN 1"/>
    <property type="match status" value="1"/>
</dbReference>
<dbReference type="Gene3D" id="1.20.920.30">
    <property type="match status" value="1"/>
</dbReference>
<dbReference type="Gene3D" id="1.20.140.100">
    <property type="entry name" value="Dynein heavy chain, N-terminal domain 2"/>
    <property type="match status" value="1"/>
</dbReference>
<evidence type="ECO:0000256" key="9">
    <source>
        <dbReference type="ARBA" id="ARBA00022741"/>
    </source>
</evidence>
<dbReference type="Pfam" id="PF18199">
    <property type="entry name" value="Dynein_C"/>
    <property type="match status" value="1"/>
</dbReference>
<dbReference type="Pfam" id="PF22597">
    <property type="entry name" value="DYN_lid"/>
    <property type="match status" value="1"/>
</dbReference>
<evidence type="ECO:0000256" key="6">
    <source>
        <dbReference type="ARBA" id="ARBA00022475"/>
    </source>
</evidence>
<dbReference type="Gene3D" id="3.20.180.20">
    <property type="entry name" value="Dynein heavy chain, N-terminal domain 2"/>
    <property type="match status" value="1"/>
</dbReference>
<feature type="domain" description="Dynein heavy chain coiled coil stalk" evidence="25">
    <location>
        <begin position="2601"/>
        <end position="2934"/>
    </location>
</feature>
<dbReference type="Gene3D" id="1.20.920.20">
    <property type="match status" value="1"/>
</dbReference>
<dbReference type="FunFam" id="3.20.180.20:FF:000002">
    <property type="entry name" value="Cytoplasmic dynein heavy chain 1"/>
    <property type="match status" value="1"/>
</dbReference>
<evidence type="ECO:0000259" key="29">
    <source>
        <dbReference type="Pfam" id="PF18199"/>
    </source>
</evidence>
<dbReference type="VEuPathDB" id="VectorBase:LLONM1_006113"/>
<keyword evidence="13 20" id="KW-0175">Coiled coil</keyword>
<dbReference type="GO" id="GO:0008569">
    <property type="term" value="F:minus-end-directed microtubule motor activity"/>
    <property type="evidence" value="ECO:0007669"/>
    <property type="project" value="InterPro"/>
</dbReference>
<evidence type="ECO:0000313" key="33">
    <source>
        <dbReference type="Proteomes" id="UP000092461"/>
    </source>
</evidence>
<dbReference type="InterPro" id="IPR041228">
    <property type="entry name" value="Dynein_C"/>
</dbReference>
<evidence type="ECO:0000259" key="24">
    <source>
        <dbReference type="Pfam" id="PF12774"/>
    </source>
</evidence>
<evidence type="ECO:0000259" key="27">
    <source>
        <dbReference type="Pfam" id="PF12781"/>
    </source>
</evidence>
<keyword evidence="7" id="KW-0963">Cytoplasm</keyword>
<dbReference type="InterPro" id="IPR035706">
    <property type="entry name" value="AAA_9"/>
</dbReference>
<keyword evidence="11" id="KW-0067">ATP-binding</keyword>
<reference evidence="32" key="1">
    <citation type="submission" date="2020-05" db="UniProtKB">
        <authorList>
            <consortium name="EnsemblMetazoa"/>
        </authorList>
    </citation>
    <scope>IDENTIFICATION</scope>
    <source>
        <strain evidence="32">Jacobina</strain>
    </source>
</reference>
<dbReference type="InterPro" id="IPR026983">
    <property type="entry name" value="DHC"/>
</dbReference>
<accession>A0A1B0CJW6</accession>
<dbReference type="Pfam" id="PF12780">
    <property type="entry name" value="AAA_8"/>
    <property type="match status" value="1"/>
</dbReference>
<feature type="coiled-coil region" evidence="20">
    <location>
        <begin position="2812"/>
        <end position="2909"/>
    </location>
</feature>
<feature type="domain" description="Dynein heavy chain region D6 P-loop" evidence="21">
    <location>
        <begin position="3411"/>
        <end position="3519"/>
    </location>
</feature>
<evidence type="ECO:0000259" key="26">
    <source>
        <dbReference type="Pfam" id="PF12780"/>
    </source>
</evidence>
<dbReference type="Pfam" id="PF12775">
    <property type="entry name" value="AAA_7"/>
    <property type="match status" value="1"/>
</dbReference>
<dbReference type="Pfam" id="PF03028">
    <property type="entry name" value="Dynein_heavy"/>
    <property type="match status" value="1"/>
</dbReference>
<evidence type="ECO:0000256" key="11">
    <source>
        <dbReference type="ARBA" id="ARBA00022840"/>
    </source>
</evidence>
<dbReference type="GO" id="GO:0005929">
    <property type="term" value="C:cilium"/>
    <property type="evidence" value="ECO:0007669"/>
    <property type="project" value="UniProtKB-SubCell"/>
</dbReference>
<keyword evidence="6" id="KW-1003">Cell membrane</keyword>
<evidence type="ECO:0000256" key="16">
    <source>
        <dbReference type="ARBA" id="ARBA00023175"/>
    </source>
</evidence>
<dbReference type="InterPro" id="IPR041658">
    <property type="entry name" value="AAA_lid_11"/>
</dbReference>
<evidence type="ECO:0000256" key="4">
    <source>
        <dbReference type="ARBA" id="ARBA00008887"/>
    </source>
</evidence>
<evidence type="ECO:0000259" key="30">
    <source>
        <dbReference type="Pfam" id="PF21264"/>
    </source>
</evidence>
<comment type="subcellular location">
    <subcellularLocation>
        <location evidence="2">Cell membrane</location>
        <topology evidence="2">Peripheral membrane protein</topology>
    </subcellularLocation>
    <subcellularLocation>
        <location evidence="1">Cell projection</location>
        <location evidence="1">Cilium</location>
    </subcellularLocation>
    <subcellularLocation>
        <location evidence="3">Cytoplasm</location>
        <location evidence="3">Cytoskeleton</location>
    </subcellularLocation>
</comment>
<sequence>MEKIRFILSTSADFFSASQSTDDATVKSFFESEEITLLAATVSDKRVVFHHKIPQDCDNCLLYYKIPKLSKVDGQESSIGLISLEGGMVKSIYNSVARIFSPNVSQRSVYTPEVANIIDTLHTTLGSTLGFPESGIVTLHDEVNYWQQKSIQSSTKSDRDKAKSFANLLEKLDNEIRREDIRSLSNLEEFLDNAHTTLDEVWRLPGHFPQNRMADIMDVICITVLEICVENLSGEDVWSLDNLHVTTIFAQIGELADNWIQICDSLTRLFWPNYSQHPWVGKSHIPRQAQAFKSRLEEVRNIKNLYRQIVTLFTDNSHLIDSVNRMFQPFRSLNILDIQPLGEKRWRAALVHFEKILEPIDEKIANVLKAKLHRHLDNPRQVVHIFSKFNIISTRPMVLELLTAEREHFLQSLQVLIKDLKVALSQSGDTMTENNHISPICWECRWLRVVEYQIDEINKISHVVANQEDHANVFKQLSDLRLETQNLLKVNFDSWCEQSLAAVKSGELTLRDDRSVVEFEKSGRQLMRVTFNSKLISFCYDVREFERQGYKIPLELRDSASHAVKFISYARQLQQVATFHNTIGDRMIPCQRPIMLKNAVELSNLVRSESVAWNNEESVKRYIGVLQASVQKLSKDNAILAGYHEQAKKIIVKLMSTDLQRQAQIWKDEMRHLRDLIAQIESQGYTNLDAFKLHLDYQLYKVLEYQYISGILNLNNKLPDIYIDIVFRQQQLQFRPPLEEIRAKYFLQLRKFIERPLNFRGLSENSGDLFKVMVERNRHYFGSLYRKAIDLFNNLQKHKDSWFSWVALGCVDLDELCRIHLSSWQDWDRNFRSCKHFSQQVAKIQNSEERIDCIVINLSPLRSDIEFISRRYWEALTNSLRSSILEDISTLEDFLNTSLQVLQNIPLDENGISEAGAKYEKITSELPKMTELIKSVQGKDTCLAGWCKERVTSLANIISSWDQLQPLIDNHHTVLQRQIDIMKDHLSGQIENLTEEAEKFLIRWEATLTEMEANDKADLNVFRERQQQWEALKEKKEHLEANCIKFNLPLPAKVEEAFKKVQQDVTELGKQWEHFERFTKEFDEIGAEEWTVYRRRPYILTDFLSKWKNDQTIPVTPATTRIHQMIDMCQNIVPALQSLQSDALTEKHWARIFHILGKQPKPTHDILLKDILSSGENLSQQVTEVQSIVRQASSEQIVRQALTELEQWGVTASLKLTQHKDSKAEDVSLIRDFQEILNKIGDNQCLLQSAKNSAAFEAFSDQAEIWEGRLTMLDRILTSLNQIQRKWIYLEPIFSSGTLKNEEVIFMRIDKDFRYIMREIVQDPRALSVAKIPNILNIIESLENQLSRCQNTLTTYITSKRNAFPRFYFLGDDDLLEILGQASKEAILQKHIKKLFPGIHKLGISIKDNQLLIGSIFSAEGDEVVLRNVIHINGAVEDWLNQLVMEIKFTLRELVRKCVEIKDFTEGNIEEYPIQVLTLARGIFFTRSAEKAITSMSVGNLLKTTRSDIERFTTMAGKTQSTLIQLKIRSLLVDLVHHATILENLLQNNIPLNPHCGIFVTLNPAGEEYGGRQKLPANIQSLFRPIVMQEPKPKEIARVLLFVEGFENADEIGERMVELFTLASKILSPQRHYDWGLRELKTVLTACGKALRERRSSNLAAQDEMEIAVNAVRSNTMSKLTLADCRLFDALIEDVFPGVRVTDFREKELQTALEESFKSAGLIFNERQVEKCLELYEQLTKRMGVVVVGPPASGKTTLIAILKQALMSLGKVIRKYTIAPKSMSRKQLLGHLDPDTRQWNDGVLTTTAVAVNTEDASIQSWIICDGDVDPEWIEALNSVLDDNKLLTLPSGWRIQFGNNVNFIFETHDLSHASPATISRMGIINLSMRDLPGDLLLQSWLQRQSNSEILQRFLDQYLRRAVTWIEKNATRPVAAVPNNMILCGLQAITDTASKDQFCVELVQGLGASLTVEARKLFSQQILDWADIYLPNRSDAELVNYNTFRDTIEIFELEVFAGSTAERSLIKTPIAKANMEILRNFLKGESKAPFLIVGPAGCGKTLLLETTVAEFSGYQLVTINCSAQLTVSYVIYVLKQHFLVISGIRGREYKPKYNRIVIYFRNIHLVPVDEWGTSEVVELLLQLIQRNGFYADTLEWISVTGLQICGSFSSTFKSSLSPRFLSVTRFLVMDYPSERDMSLIVENQFSPIFSRFKTSRIRMEKIAEAIIAIYQEIKTSFTADQNNHYVFTPKMITKLLLNLSCYPVDNLPEALHYEACRMLRDRLTSSEETTQFDEIFSSATRQFYSPESNSVFFIPSSTKTTQMQKIPAEEFLDNVKRSIAVCNAEHIAIDAPVTDQLLTTVAAVCRAISRPETHMLIAGLTGSGRKESLYIAGALLQTKIYTLQASANYAMGDFFSDLKLAMQSAALEDQNTILVIDHTWIEFLPAILEPIEALLEGSEVPEIFGDDLETIANPLRSSAQLEGYQESLASYFLKRVGQNLHLIISLESSSATINDLFTKYPSLYRSTEIFFLHPPSSSDLEIFSRNYPESVENFKEFSIPKYFSEAIATSGRWNQSPQRMKQLIMGFKKISSSLTQKISARMENLKAGVEKLSATYSVVASLKNEATQQEEAVTEKRRLAAESLEMISATMRSATDQRTDLLELKKKTEESSKALVVRKKAIEVELQEVEPLLKEAIAAVGQIKTEALSEIRSLRAPPETIRDILEGVLRLMGIRDTSWNSMKTFLAKRGVKEDIRSLDPARIAPENYQAVEKLLVSKADSFDIKNAKRASAAAAPLASWVIANVQYAKVVQSIKPLEREQNELKRNLDEAETQMKSLMTGLDDVDSRVKELSNQLNIYTQEAAVLEIKLNDVRSTLSSAEMLVDKLSSEYRSWSDQMQQLQIELDSLSMRAFLVSLTINFLSHLALEERTQVLQTVIQTTDLPPFDLTESLVTEQEKIMWESMGLTPDAQSIQNAGLLIKILSLPLRDSPIPLLLDPSGNSLRWFIAYLRAQEKSFEVSSQNAERFAYILELAIRFGKILIVRDVETFLPSLLSVIISKIHVRFNKKLLQVGNKLIDLHDDFHLILTTSLDRFDLSADIEALVTPIPFTTTVSGLTDQLMSKSILLKRPELEEKRINLLQSEGSMLKEREKLQERLLQELSTAQGDILKNEKLITSLNAVKESSESIDASLKESTAVRKKLMEDYSKFRCLCAKSSNFFIGIARIYPLSVNLFSDLFTETLGQAVDYDEEIIFSQLVHRVYMNLSRSVSKQNYIQLALHVCKNAFPEKVPEREWELFITNFISTEDSAGYDFPEWLKKELIPKLTTLRSSHVKLYEVLQLDNRDLWTNFMGGSRTELPVGVSDFQRILVTQILRPDLMVQTIREAVARILGFNTMSVIQPSMEQLAQEAKSDKPILIISSSGTDPSKDLSGYVTEKMSPEKFIEISMGKGQEQSSLQAVRRAAESGSWVCLKNIHLLPKWIKSLETELAALSPHKDFRLWLICESTADFSEAFVSRCLKLLFELPNGIKFKVQRLLKQWESLMTSKRDPRLVKLFFTLLLLNGVLQERRNYIPQGFTKWYDFSDSDLRAGVDCMRWMETTFAVKMEWPILHGLLDCVAFGGRIDNVQDHQVLLHHLEDFFSDALLTSRWVPSNFSRPLPQSTNVQDYYNYVHSFSDTDEPQIFGLAMTTNVSRDLLFCRNLLKHLRGTYYKIDDQENLEKRIRPILATWKKLLSGSTLLETFQNMPEDEQNAIREGDTEMSTTERAALQTLCENQVPLQWRKLWSGPRLATEYMKAVSVRAHEAEKRFQARGNATGWCERIDFATVFSIESFLASLKLATARIRATSTCRLTLHATFDGSEHLEEPTVHVAPLLIDGATLRGGRLTFASRRTDDTRTPSFRVTFTSTGATGGGYTATDIPIPLYSNASRERVLGRIVVATADGGVPAAMATYSGVAFVVPDAPL</sequence>
<dbReference type="InterPro" id="IPR042219">
    <property type="entry name" value="AAA_lid_11_sf"/>
</dbReference>
<dbReference type="InterPro" id="IPR042228">
    <property type="entry name" value="Dynein_linker_3"/>
</dbReference>
<evidence type="ECO:0000256" key="18">
    <source>
        <dbReference type="ARBA" id="ARBA00023273"/>
    </source>
</evidence>
<evidence type="ECO:0000256" key="20">
    <source>
        <dbReference type="SAM" id="Coils"/>
    </source>
</evidence>
<dbReference type="GO" id="GO:0051959">
    <property type="term" value="F:dynein light intermediate chain binding"/>
    <property type="evidence" value="ECO:0007669"/>
    <property type="project" value="InterPro"/>
</dbReference>
<dbReference type="CDD" id="cd00009">
    <property type="entry name" value="AAA"/>
    <property type="match status" value="1"/>
</dbReference>
<dbReference type="Gene3D" id="1.10.287.2620">
    <property type="match status" value="1"/>
</dbReference>
<feature type="coiled-coil region" evidence="20">
    <location>
        <begin position="983"/>
        <end position="1042"/>
    </location>
</feature>
<feature type="domain" description="Dynein heavy chain AAA lid" evidence="28">
    <location>
        <begin position="3552"/>
        <end position="3685"/>
    </location>
</feature>
<evidence type="ECO:0000256" key="5">
    <source>
        <dbReference type="ARBA" id="ARBA00022473"/>
    </source>
</evidence>
<evidence type="ECO:0000256" key="7">
    <source>
        <dbReference type="ARBA" id="ARBA00022490"/>
    </source>
</evidence>
<keyword evidence="9" id="KW-0547">Nucleotide-binding</keyword>
<dbReference type="Pfam" id="PF12777">
    <property type="entry name" value="MT"/>
    <property type="match status" value="1"/>
</dbReference>
<evidence type="ECO:0000259" key="22">
    <source>
        <dbReference type="Pfam" id="PF08385"/>
    </source>
</evidence>
<dbReference type="InterPro" id="IPR013602">
    <property type="entry name" value="Dynein_heavy_linker"/>
</dbReference>
<feature type="domain" description="Dynein heavy chain AAA module D4" evidence="26">
    <location>
        <begin position="2352"/>
        <end position="2532"/>
    </location>
</feature>
<dbReference type="GO" id="GO:0005524">
    <property type="term" value="F:ATP binding"/>
    <property type="evidence" value="ECO:0007669"/>
    <property type="project" value="UniProtKB-KW"/>
</dbReference>
<dbReference type="InterPro" id="IPR013594">
    <property type="entry name" value="Dynein_heavy_tail"/>
</dbReference>
<dbReference type="GO" id="GO:0030030">
    <property type="term" value="P:cell projection organization"/>
    <property type="evidence" value="ECO:0007669"/>
    <property type="project" value="UniProtKB-KW"/>
</dbReference>
<dbReference type="GO" id="GO:0045505">
    <property type="term" value="F:dynein intermediate chain binding"/>
    <property type="evidence" value="ECO:0007669"/>
    <property type="project" value="InterPro"/>
</dbReference>
<organism evidence="32 33">
    <name type="scientific">Lutzomyia longipalpis</name>
    <name type="common">Sand fly</name>
    <dbReference type="NCBI Taxonomy" id="7200"/>
    <lineage>
        <taxon>Eukaryota</taxon>
        <taxon>Metazoa</taxon>
        <taxon>Ecdysozoa</taxon>
        <taxon>Arthropoda</taxon>
        <taxon>Hexapoda</taxon>
        <taxon>Insecta</taxon>
        <taxon>Pterygota</taxon>
        <taxon>Neoptera</taxon>
        <taxon>Endopterygota</taxon>
        <taxon>Diptera</taxon>
        <taxon>Nematocera</taxon>
        <taxon>Psychodoidea</taxon>
        <taxon>Psychodidae</taxon>
        <taxon>Lutzomyia</taxon>
        <taxon>Lutzomyia</taxon>
    </lineage>
</organism>
<feature type="domain" description="Cytoplasmic dynein 2 heavy chain 1 AAA+ ATPase" evidence="30">
    <location>
        <begin position="1895"/>
        <end position="1984"/>
    </location>
</feature>
<dbReference type="GO" id="GO:0007018">
    <property type="term" value="P:microtubule-based movement"/>
    <property type="evidence" value="ECO:0007669"/>
    <property type="project" value="InterPro"/>
</dbReference>
<dbReference type="InterPro" id="IPR024317">
    <property type="entry name" value="Dynein_heavy_chain_D4_dom"/>
</dbReference>
<dbReference type="InterPro" id="IPR035699">
    <property type="entry name" value="AAA_6"/>
</dbReference>
<dbReference type="FunFam" id="1.20.920.20:FF:000002">
    <property type="entry name" value="Cytoplasmic dynein 1 heavy chain"/>
    <property type="match status" value="1"/>
</dbReference>
<protein>
    <recommendedName>
        <fullName evidence="19">Cytoplasmic dynein 2 heavy chain 1</fullName>
    </recommendedName>
</protein>
<dbReference type="Pfam" id="PF08385">
    <property type="entry name" value="DHC_N1"/>
    <property type="match status" value="1"/>
</dbReference>
<feature type="domain" description="Dynein heavy chain hydrolytic ATP-binding dynein motor region" evidence="24">
    <location>
        <begin position="1544"/>
        <end position="1756"/>
    </location>
</feature>
<keyword evidence="17" id="KW-0206">Cytoskeleton</keyword>
<evidence type="ECO:0000256" key="12">
    <source>
        <dbReference type="ARBA" id="ARBA00023017"/>
    </source>
</evidence>
<evidence type="ECO:0000256" key="17">
    <source>
        <dbReference type="ARBA" id="ARBA00023212"/>
    </source>
</evidence>
<keyword evidence="15" id="KW-0472">Membrane</keyword>
<evidence type="ECO:0000256" key="19">
    <source>
        <dbReference type="ARBA" id="ARBA00023902"/>
    </source>
</evidence>
<evidence type="ECO:0000259" key="21">
    <source>
        <dbReference type="Pfam" id="PF03028"/>
    </source>
</evidence>
<keyword evidence="33" id="KW-1185">Reference proteome</keyword>
<evidence type="ECO:0000259" key="28">
    <source>
        <dbReference type="Pfam" id="PF18198"/>
    </source>
</evidence>
<dbReference type="SUPFAM" id="SSF57997">
    <property type="entry name" value="Tropomyosin"/>
    <property type="match status" value="1"/>
</dbReference>
<dbReference type="InterPro" id="IPR004273">
    <property type="entry name" value="Dynein_heavy_D6_P-loop"/>
</dbReference>
<dbReference type="EMBL" id="AJWK01015482">
    <property type="status" value="NOT_ANNOTATED_CDS"/>
    <property type="molecule type" value="Genomic_DNA"/>
</dbReference>
<keyword evidence="14" id="KW-0969">Cilium</keyword>
<evidence type="ECO:0000256" key="10">
    <source>
        <dbReference type="ARBA" id="ARBA00022794"/>
    </source>
</evidence>
<dbReference type="Gene3D" id="3.40.50.300">
    <property type="entry name" value="P-loop containing nucleotide triphosphate hydrolases"/>
    <property type="match status" value="5"/>
</dbReference>
<keyword evidence="16" id="KW-0505">Motor protein</keyword>
<evidence type="ECO:0000256" key="3">
    <source>
        <dbReference type="ARBA" id="ARBA00004245"/>
    </source>
</evidence>
<dbReference type="Proteomes" id="UP000092461">
    <property type="component" value="Unassembled WGS sequence"/>
</dbReference>
<dbReference type="InterPro" id="IPR054354">
    <property type="entry name" value="DYNC2H1-like_lid"/>
</dbReference>
<evidence type="ECO:0000259" key="25">
    <source>
        <dbReference type="Pfam" id="PF12777"/>
    </source>
</evidence>
<evidence type="ECO:0000256" key="2">
    <source>
        <dbReference type="ARBA" id="ARBA00004202"/>
    </source>
</evidence>
<keyword evidence="10" id="KW-0970">Cilium biogenesis/degradation</keyword>
<dbReference type="Pfam" id="PF21264">
    <property type="entry name" value="DYNC2H1_AAA_dom"/>
    <property type="match status" value="1"/>
</dbReference>
<feature type="domain" description="Dynein 2 heavy chain 1 cytoplasmic ATPase lid" evidence="31">
    <location>
        <begin position="2205"/>
        <end position="2286"/>
    </location>
</feature>
<feature type="domain" description="Dynein heavy chain tail" evidence="22">
    <location>
        <begin position="145"/>
        <end position="616"/>
    </location>
</feature>